<organism evidence="2 3">
    <name type="scientific">Hymenobacter edaphi</name>
    <dbReference type="NCBI Taxonomy" id="2211146"/>
    <lineage>
        <taxon>Bacteria</taxon>
        <taxon>Pseudomonadati</taxon>
        <taxon>Bacteroidota</taxon>
        <taxon>Cytophagia</taxon>
        <taxon>Cytophagales</taxon>
        <taxon>Hymenobacteraceae</taxon>
        <taxon>Hymenobacter</taxon>
    </lineage>
</organism>
<evidence type="ECO:0000313" key="3">
    <source>
        <dbReference type="Proteomes" id="UP000248553"/>
    </source>
</evidence>
<dbReference type="EMBL" id="QHKM01000006">
    <property type="protein sequence ID" value="RAK64633.1"/>
    <property type="molecule type" value="Genomic_DNA"/>
</dbReference>
<gene>
    <name evidence="2" type="ORF">DLM85_18270</name>
</gene>
<keyword evidence="1" id="KW-0732">Signal</keyword>
<dbReference type="OrthoDB" id="877329at2"/>
<feature type="chain" id="PRO_5016411729" description="DUF4249 domain-containing protein" evidence="1">
    <location>
        <begin position="19"/>
        <end position="313"/>
    </location>
</feature>
<dbReference type="Proteomes" id="UP000248553">
    <property type="component" value="Unassembled WGS sequence"/>
</dbReference>
<keyword evidence="3" id="KW-1185">Reference proteome</keyword>
<accession>A0A328BC22</accession>
<evidence type="ECO:0000256" key="1">
    <source>
        <dbReference type="SAM" id="SignalP"/>
    </source>
</evidence>
<dbReference type="AlphaFoldDB" id="A0A328BC22"/>
<name>A0A328BC22_9BACT</name>
<sequence length="313" mass="33688">MRLLRLLLLLLPVALFTAGCEQDTSAPLLDFISDGTSLTADRTANAADTFQVRVFAEVREGGSGLQRLTITTQERFYRNLTQARFADSLPLVYFDTVFAQPTPPKTFLFTNRFGASTNAGRQDWKYTITDVDGNKATRGYRIEVRPADSINPLHTYSVRLQAPRTNASRAILAAERGFVLPAYATHHPGELPGYQDWADLLYVPTATGATLAAPSASTALSAPVLRVSRWQRRRATLLGASTLTLAEFNAITTASAISNAVTAANVTAGAAVPVGLNKAVAFRTVEGNEGVLFVTALGTTAPVDLVMTVKILR</sequence>
<dbReference type="RefSeq" id="WP_111479607.1">
    <property type="nucleotide sequence ID" value="NZ_QHKM01000006.1"/>
</dbReference>
<proteinExistence type="predicted"/>
<evidence type="ECO:0008006" key="4">
    <source>
        <dbReference type="Google" id="ProtNLM"/>
    </source>
</evidence>
<evidence type="ECO:0000313" key="2">
    <source>
        <dbReference type="EMBL" id="RAK64633.1"/>
    </source>
</evidence>
<reference evidence="3" key="1">
    <citation type="submission" date="2018-05" db="EMBL/GenBank/DDBJ databases">
        <authorList>
            <person name="Nie L."/>
        </authorList>
    </citation>
    <scope>NUCLEOTIDE SEQUENCE [LARGE SCALE GENOMIC DNA]</scope>
    <source>
        <strain evidence="3">NL</strain>
    </source>
</reference>
<protein>
    <recommendedName>
        <fullName evidence="4">DUF4249 domain-containing protein</fullName>
    </recommendedName>
</protein>
<dbReference type="PROSITE" id="PS51257">
    <property type="entry name" value="PROKAR_LIPOPROTEIN"/>
    <property type="match status" value="1"/>
</dbReference>
<comment type="caution">
    <text evidence="2">The sequence shown here is derived from an EMBL/GenBank/DDBJ whole genome shotgun (WGS) entry which is preliminary data.</text>
</comment>
<feature type="signal peptide" evidence="1">
    <location>
        <begin position="1"/>
        <end position="18"/>
    </location>
</feature>